<name>D7LFE6_ARALL</name>
<keyword evidence="3" id="KW-1185">Reference proteome</keyword>
<reference evidence="3" key="1">
    <citation type="journal article" date="2011" name="Nat. Genet.">
        <title>The Arabidopsis lyrata genome sequence and the basis of rapid genome size change.</title>
        <authorList>
            <person name="Hu T.T."/>
            <person name="Pattyn P."/>
            <person name="Bakker E.G."/>
            <person name="Cao J."/>
            <person name="Cheng J.-F."/>
            <person name="Clark R.M."/>
            <person name="Fahlgren N."/>
            <person name="Fawcett J.A."/>
            <person name="Grimwood J."/>
            <person name="Gundlach H."/>
            <person name="Haberer G."/>
            <person name="Hollister J.D."/>
            <person name="Ossowski S."/>
            <person name="Ottilar R.P."/>
            <person name="Salamov A.A."/>
            <person name="Schneeberger K."/>
            <person name="Spannagl M."/>
            <person name="Wang X."/>
            <person name="Yang L."/>
            <person name="Nasrallah M.E."/>
            <person name="Bergelson J."/>
            <person name="Carrington J.C."/>
            <person name="Gaut B.S."/>
            <person name="Schmutz J."/>
            <person name="Mayer K.F.X."/>
            <person name="Van de Peer Y."/>
            <person name="Grigoriev I.V."/>
            <person name="Nordborg M."/>
            <person name="Weigel D."/>
            <person name="Guo Y.-L."/>
        </authorList>
    </citation>
    <scope>NUCLEOTIDE SEQUENCE [LARGE SCALE GENOMIC DNA]</scope>
    <source>
        <strain evidence="3">cv. MN47</strain>
    </source>
</reference>
<dbReference type="CDD" id="cd04480">
    <property type="entry name" value="RPA1_DBD_A_like"/>
    <property type="match status" value="1"/>
</dbReference>
<dbReference type="EMBL" id="GL348716">
    <property type="protein sequence ID" value="EFH57108.1"/>
    <property type="molecule type" value="Genomic_DNA"/>
</dbReference>
<dbReference type="Gene3D" id="2.40.50.140">
    <property type="entry name" value="Nucleic acid-binding proteins"/>
    <property type="match status" value="1"/>
</dbReference>
<sequence length="323" mass="36702">MEPHHYLSDLNVHSTRWSVHVKILSMWKEPLVSGRVETRMILADEKANRIDATIPNRYYNWNFQGFLKPGLWFRLSDFEVLRPQEKKTRYCCFPVVIKCIADTTMWPISVVCPYILANILSRILANILSRIGEQGFRLLGPFIAAGPTMKEAVYSREGLQKADLSEFIYNGELAAETSMFRPFLLKCYEKGNITALFVESLRRLTQDGPSQDALDMLAESSTLNLNALFAFGMMLLCCGAVEDGNYVVDAFLDKVTDLTEGFLIADQVELQIKSMGASGACVFYRYFNLDQLGPICKLVHPPSFDICEHCFAFNYAVRFLNMC</sequence>
<dbReference type="AlphaFoldDB" id="D7LFE6"/>
<evidence type="ECO:0000259" key="1">
    <source>
        <dbReference type="Pfam" id="PF02721"/>
    </source>
</evidence>
<dbReference type="Proteomes" id="UP000008694">
    <property type="component" value="Unassembled WGS sequence"/>
</dbReference>
<dbReference type="Pfam" id="PF02721">
    <property type="entry name" value="DUF223"/>
    <property type="match status" value="1"/>
</dbReference>
<proteinExistence type="predicted"/>
<dbReference type="SUPFAM" id="SSF50249">
    <property type="entry name" value="Nucleic acid-binding proteins"/>
    <property type="match status" value="1"/>
</dbReference>
<dbReference type="HOGENOM" id="CLU_861508_0_0_1"/>
<organism evidence="3">
    <name type="scientific">Arabidopsis lyrata subsp. lyrata</name>
    <name type="common">Lyre-leaved rock-cress</name>
    <dbReference type="NCBI Taxonomy" id="81972"/>
    <lineage>
        <taxon>Eukaryota</taxon>
        <taxon>Viridiplantae</taxon>
        <taxon>Streptophyta</taxon>
        <taxon>Embryophyta</taxon>
        <taxon>Tracheophyta</taxon>
        <taxon>Spermatophyta</taxon>
        <taxon>Magnoliopsida</taxon>
        <taxon>eudicotyledons</taxon>
        <taxon>Gunneridae</taxon>
        <taxon>Pentapetalae</taxon>
        <taxon>rosids</taxon>
        <taxon>malvids</taxon>
        <taxon>Brassicales</taxon>
        <taxon>Brassicaceae</taxon>
        <taxon>Camelineae</taxon>
        <taxon>Arabidopsis</taxon>
    </lineage>
</organism>
<dbReference type="InterPro" id="IPR012340">
    <property type="entry name" value="NA-bd_OB-fold"/>
</dbReference>
<gene>
    <name evidence="2" type="ORF">ARALYDRAFT_901504</name>
</gene>
<accession>D7LFE6</accession>
<feature type="domain" description="Replication protein A 70 kDa DNA-binding subunit B/D first OB fold" evidence="1">
    <location>
        <begin position="4"/>
        <end position="91"/>
    </location>
</feature>
<dbReference type="Gramene" id="scaffold_401005.1">
    <property type="protein sequence ID" value="scaffold_401005.1"/>
    <property type="gene ID" value="scaffold_401005.1"/>
</dbReference>
<dbReference type="InterPro" id="IPR003871">
    <property type="entry name" value="RFA1B/D_OB_1st"/>
</dbReference>
<evidence type="ECO:0000313" key="3">
    <source>
        <dbReference type="Proteomes" id="UP000008694"/>
    </source>
</evidence>
<protein>
    <recommendedName>
        <fullName evidence="1">Replication protein A 70 kDa DNA-binding subunit B/D first OB fold domain-containing protein</fullName>
    </recommendedName>
</protein>
<evidence type="ECO:0000313" key="2">
    <source>
        <dbReference type="EMBL" id="EFH57108.1"/>
    </source>
</evidence>
<dbReference type="eggNOG" id="KOG0851">
    <property type="taxonomic scope" value="Eukaryota"/>
</dbReference>